<evidence type="ECO:0000256" key="1">
    <source>
        <dbReference type="ARBA" id="ARBA00004651"/>
    </source>
</evidence>
<reference evidence="8 9" key="1">
    <citation type="journal article" date="2012" name="J. Bacteriol.">
        <title>Complete genome sequence of a thermophilic methanogen, Methanocella conradii HZ254, isolated from Chinese rice field soil.</title>
        <authorList>
            <person name="Lu Z."/>
            <person name="Lu Y."/>
        </authorList>
    </citation>
    <scope>NUCLEOTIDE SEQUENCE [LARGE SCALE GENOMIC DNA]</scope>
    <source>
        <strain evidence="9">DSM 24694 / JCM 17849 / CGMCC 1.5162 / HZ254</strain>
    </source>
</reference>
<feature type="transmembrane region" description="Helical" evidence="6">
    <location>
        <begin position="221"/>
        <end position="254"/>
    </location>
</feature>
<evidence type="ECO:0000256" key="3">
    <source>
        <dbReference type="ARBA" id="ARBA00022692"/>
    </source>
</evidence>
<dbReference type="AlphaFoldDB" id="H8I5S2"/>
<feature type="transmembrane region" description="Helical" evidence="6">
    <location>
        <begin position="510"/>
        <end position="532"/>
    </location>
</feature>
<sequence length="615" mass="67548">MNLYSYDMLAYRVFGGRARKRKQGYTGLERALKSANMYVPVDIYVARATMTSLIAGMFAAAIAAALSVAFAARLSDFITVPLAFPAAFLACRAIYFYYPACRASIREQGINATFPYAVTFLYAMSNGGVTPLESFRSLSRHREVYGEMAEEARAIVKGVDLLGDDLLTSIKGVAVTTPSEQLKNFLESMVSVMESGGDLSKFLYSRVDQCRDLARREQKTLLDLLGLMAEVYVTAMVAGPLFIIIIMVSIGMMYPANDAIMQMVVYLLVPVGTLLFIALLYVLGLIESTDRQVTTARELKVFRDVKTIPDSRRIRIAWWKYWLRKTLENPIGWLIRSPEKALYVSVPVAMLTMAWLFYTSSDVYGLVRGIEGRLVLGFLVAAAPFTIVWEARRRKVRSIDAQIPEFLKRLASVNEAGLTLDKAIKALLSSNLGVLNSEIKKMARDLEWGAGVKDALIRFEHRVNTLSIRRVITLIVNASYSSNSIKDTLAIAAGDAEASNTMRAERSADMLIYVSIIYISFVVFLYIAFVLVTTFLPAVPASAAVTAASSLANVIPQAAAGQAAHIKALLFHAVLIQGLFSGIIAGVMGEGSLQSGLKHSIIMVLAAYAAFTLFM</sequence>
<name>H8I5S2_METCZ</name>
<feature type="transmembrane region" description="Helical" evidence="6">
    <location>
        <begin position="595"/>
        <end position="614"/>
    </location>
</feature>
<protein>
    <submittedName>
        <fullName evidence="8">Type II secretion system protein F</fullName>
    </submittedName>
</protein>
<evidence type="ECO:0000313" key="9">
    <source>
        <dbReference type="Proteomes" id="UP000005233"/>
    </source>
</evidence>
<dbReference type="Proteomes" id="UP000005233">
    <property type="component" value="Chromosome"/>
</dbReference>
<evidence type="ECO:0000256" key="4">
    <source>
        <dbReference type="ARBA" id="ARBA00022989"/>
    </source>
</evidence>
<evidence type="ECO:0000313" key="8">
    <source>
        <dbReference type="EMBL" id="AFC99739.1"/>
    </source>
</evidence>
<feature type="transmembrane region" description="Helical" evidence="6">
    <location>
        <begin position="260"/>
        <end position="283"/>
    </location>
</feature>
<proteinExistence type="predicted"/>
<evidence type="ECO:0000256" key="2">
    <source>
        <dbReference type="ARBA" id="ARBA00022475"/>
    </source>
</evidence>
<evidence type="ECO:0000256" key="6">
    <source>
        <dbReference type="SAM" id="Phobius"/>
    </source>
</evidence>
<keyword evidence="3 6" id="KW-0812">Transmembrane</keyword>
<dbReference type="eggNOG" id="arCOG01808">
    <property type="taxonomic scope" value="Archaea"/>
</dbReference>
<dbReference type="KEGG" id="mez:Mtc_0984"/>
<dbReference type="STRING" id="1041930.Mtc_0984"/>
<keyword evidence="9" id="KW-1185">Reference proteome</keyword>
<keyword evidence="2" id="KW-1003">Cell membrane</keyword>
<feature type="transmembrane region" description="Helical" evidence="6">
    <location>
        <begin position="370"/>
        <end position="389"/>
    </location>
</feature>
<dbReference type="InterPro" id="IPR056569">
    <property type="entry name" value="ArlJ-like"/>
</dbReference>
<accession>H8I5S2</accession>
<dbReference type="PANTHER" id="PTHR35402">
    <property type="entry name" value="INTEGRAL MEMBRANE PROTEIN-RELATED"/>
    <property type="match status" value="1"/>
</dbReference>
<organism evidence="8 9">
    <name type="scientific">Methanocella conradii (strain DSM 24694 / JCM 17849 / CGMCC 1.5162 / HZ254)</name>
    <dbReference type="NCBI Taxonomy" id="1041930"/>
    <lineage>
        <taxon>Archaea</taxon>
        <taxon>Methanobacteriati</taxon>
        <taxon>Methanobacteriota</taxon>
        <taxon>Stenosarchaea group</taxon>
        <taxon>Methanomicrobia</taxon>
        <taxon>Methanocellales</taxon>
        <taxon>Methanocellaceae</taxon>
        <taxon>Methanocella</taxon>
    </lineage>
</organism>
<gene>
    <name evidence="8" type="ordered locus">Mtc_0984</name>
</gene>
<feature type="transmembrane region" description="Helical" evidence="6">
    <location>
        <begin position="568"/>
        <end position="589"/>
    </location>
</feature>
<dbReference type="InterPro" id="IPR018076">
    <property type="entry name" value="T2SS_GspF_dom"/>
</dbReference>
<evidence type="ECO:0000256" key="5">
    <source>
        <dbReference type="ARBA" id="ARBA00023136"/>
    </source>
</evidence>
<dbReference type="Pfam" id="PF00482">
    <property type="entry name" value="T2SSF"/>
    <property type="match status" value="2"/>
</dbReference>
<feature type="domain" description="Type II secretion system protein GspF" evidence="7">
    <location>
        <begin position="119"/>
        <end position="246"/>
    </location>
</feature>
<evidence type="ECO:0000259" key="7">
    <source>
        <dbReference type="Pfam" id="PF00482"/>
    </source>
</evidence>
<dbReference type="InterPro" id="IPR042094">
    <property type="entry name" value="T2SS_GspF_sf"/>
</dbReference>
<dbReference type="GO" id="GO:0005886">
    <property type="term" value="C:plasma membrane"/>
    <property type="evidence" value="ECO:0007669"/>
    <property type="project" value="UniProtKB-SubCell"/>
</dbReference>
<feature type="transmembrane region" description="Helical" evidence="6">
    <location>
        <begin position="53"/>
        <end position="72"/>
    </location>
</feature>
<dbReference type="EMBL" id="CP003243">
    <property type="protein sequence ID" value="AFC99739.1"/>
    <property type="molecule type" value="Genomic_DNA"/>
</dbReference>
<feature type="transmembrane region" description="Helical" evidence="6">
    <location>
        <begin position="538"/>
        <end position="556"/>
    </location>
</feature>
<feature type="domain" description="Type II secretion system protein GspF" evidence="7">
    <location>
        <begin position="406"/>
        <end position="532"/>
    </location>
</feature>
<dbReference type="Gene3D" id="1.20.81.30">
    <property type="entry name" value="Type II secretion system (T2SS), domain F"/>
    <property type="match status" value="1"/>
</dbReference>
<keyword evidence="4 6" id="KW-1133">Transmembrane helix</keyword>
<feature type="transmembrane region" description="Helical" evidence="6">
    <location>
        <begin position="341"/>
        <end position="358"/>
    </location>
</feature>
<keyword evidence="5 6" id="KW-0472">Membrane</keyword>
<dbReference type="PANTHER" id="PTHR35402:SF1">
    <property type="entry name" value="TYPE II SECRETION SYSTEM PROTEIN GSPF DOMAIN-CONTAINING PROTEIN"/>
    <property type="match status" value="1"/>
</dbReference>
<dbReference type="HOGENOM" id="CLU_017646_1_1_2"/>
<comment type="subcellular location">
    <subcellularLocation>
        <location evidence="1">Cell membrane</location>
        <topology evidence="1">Multi-pass membrane protein</topology>
    </subcellularLocation>
</comment>
<feature type="transmembrane region" description="Helical" evidence="6">
    <location>
        <begin position="78"/>
        <end position="98"/>
    </location>
</feature>